<dbReference type="AlphaFoldDB" id="A0AA96DW72"/>
<dbReference type="GO" id="GO:0008168">
    <property type="term" value="F:methyltransferase activity"/>
    <property type="evidence" value="ECO:0007669"/>
    <property type="project" value="UniProtKB-KW"/>
</dbReference>
<reference evidence="2" key="1">
    <citation type="submission" date="2023-09" db="EMBL/GenBank/DDBJ databases">
        <title>Arcobacter tbilisiensis sp. nov. isolated from chicken meat in Tbilisi, Georgia.</title>
        <authorList>
            <person name="Matthias R."/>
            <person name="Zautner A.E."/>
        </authorList>
    </citation>
    <scope>NUCLEOTIDE SEQUENCE</scope>
    <source>
        <strain evidence="3">LEO 101</strain>
        <strain evidence="1">LEO 49</strain>
        <strain evidence="4">LEO 50</strain>
        <strain evidence="2">LEO 53</strain>
    </source>
</reference>
<protein>
    <submittedName>
        <fullName evidence="2">Methyltransferase domain-containing protein</fullName>
    </submittedName>
</protein>
<evidence type="ECO:0000313" key="4">
    <source>
        <dbReference type="EMBL" id="WNP40635.1"/>
    </source>
</evidence>
<keyword evidence="2" id="KW-0489">Methyltransferase</keyword>
<proteinExistence type="predicted"/>
<dbReference type="SUPFAM" id="SSF53335">
    <property type="entry name" value="S-adenosyl-L-methionine-dependent methyltransferases"/>
    <property type="match status" value="1"/>
</dbReference>
<dbReference type="EMBL" id="CP135130">
    <property type="protein sequence ID" value="WNP38543.1"/>
    <property type="molecule type" value="Genomic_DNA"/>
</dbReference>
<sequence length="831" mass="97449">MIKCPICENQAILFDSLDFNKSCEEVNGKYLKYSGILVDYHLCSHCYFCFAQKFEQWTKKDFEEKIYNKEYTFVDPEYNDIRPKRNAKLLLNLLKEFEPNINHLDYGGGNGKLSQILNKNNIRSKTYDPYSTKNKYVSEKFELITAFEVFEHVNDVDLLFHNLINLLSSDGCIIFSTALNDDHLCNNNNLSTWWYAAPRNGHISLFSRKSLNILANKYNLEFQSINHLGIHILYKSIPLWFGNIDKKAEQNYNFSKKINIFNNYLLNLTRKYNSIALYGFGVTAKIITSLYPDKIKLIVDNDVNKQNIKIKNIEVKDPQELRKINYDLIIITVLGREDEINNFLIKDIKVDNKYINHFKMSYILNSEENYVFAKELNSFYNYLDSLLFNKTNVLLYGFSIVAKIIIALHTNKIKFVLDSNTKILNTKFHNVGIAYVDSIKDLTYDLLLVTVLGREQMISNSLINTYNVHPETIESLNIGNTSDVSHKELTLRLLKHKSKMDINYLIYPYRITPNVKKLHLIFFMGIGDYIYTTPLWAEIKKKFPKIKLIAYVSKNMDLINNPLVYDLLRKNPLFSEVYYFDGKPGNSWEEYDFSDVKQYLNTNNSSNLVCPVIFKHTDVNSTHRVNEIFNAFSLECDLNTRTLPLLYILKNDYNKSSEITKFINSQDKEVIFIHLETRSTTYNYKDDFELIQRLIDMNYYVVYIKKDVNFNFNKSDFYNLNITTFNLFESIAFIDSIKIRKYFIATNSLMTPISSALNIPMLSLFILKDSTQTRLVFYKNMRVVTVDKNCYDFLPKDYSLLVPIQNVEIINGNLISYKIQTIVESFLHFFK</sequence>
<dbReference type="InterPro" id="IPR029063">
    <property type="entry name" value="SAM-dependent_MTases_sf"/>
</dbReference>
<keyword evidence="2" id="KW-0808">Transferase</keyword>
<dbReference type="Gene3D" id="3.40.50.720">
    <property type="entry name" value="NAD(P)-binding Rossmann-like Domain"/>
    <property type="match status" value="1"/>
</dbReference>
<dbReference type="EMBL" id="CP134853">
    <property type="protein sequence ID" value="WNL26811.1"/>
    <property type="molecule type" value="Genomic_DNA"/>
</dbReference>
<organism evidence="2">
    <name type="scientific">Arcobacter sp. AZ-2023</name>
    <dbReference type="NCBI Taxonomy" id="3074453"/>
    <lineage>
        <taxon>Bacteria</taxon>
        <taxon>Pseudomonadati</taxon>
        <taxon>Campylobacterota</taxon>
        <taxon>Epsilonproteobacteria</taxon>
        <taxon>Campylobacterales</taxon>
        <taxon>Arcobacteraceae</taxon>
        <taxon>Arcobacter</taxon>
    </lineage>
</organism>
<dbReference type="Pfam" id="PF13489">
    <property type="entry name" value="Methyltransf_23"/>
    <property type="match status" value="1"/>
</dbReference>
<dbReference type="EMBL" id="CP135131">
    <property type="protein sequence ID" value="WNP40635.1"/>
    <property type="molecule type" value="Genomic_DNA"/>
</dbReference>
<dbReference type="Gene3D" id="3.40.50.2000">
    <property type="entry name" value="Glycogen Phosphorylase B"/>
    <property type="match status" value="1"/>
</dbReference>
<dbReference type="SUPFAM" id="SSF53756">
    <property type="entry name" value="UDP-Glycosyltransferase/glycogen phosphorylase"/>
    <property type="match status" value="1"/>
</dbReference>
<accession>A0AA96DW72</accession>
<evidence type="ECO:0000313" key="1">
    <source>
        <dbReference type="EMBL" id="WNL26811.1"/>
    </source>
</evidence>
<dbReference type="GO" id="GO:0032259">
    <property type="term" value="P:methylation"/>
    <property type="evidence" value="ECO:0007669"/>
    <property type="project" value="UniProtKB-KW"/>
</dbReference>
<dbReference type="EMBL" id="CP134855">
    <property type="protein sequence ID" value="WNL32393.1"/>
    <property type="molecule type" value="Genomic_DNA"/>
</dbReference>
<evidence type="ECO:0000313" key="3">
    <source>
        <dbReference type="EMBL" id="WNP38543.1"/>
    </source>
</evidence>
<gene>
    <name evidence="3" type="ORF">RJG58_02325</name>
    <name evidence="4" type="ORF">RMP69_02325</name>
    <name evidence="1" type="ORF">RMQ65_05770</name>
    <name evidence="2" type="ORF">RMQ67_02325</name>
</gene>
<evidence type="ECO:0000313" key="2">
    <source>
        <dbReference type="EMBL" id="WNL32393.1"/>
    </source>
</evidence>
<name>A0AA96DW72_9BACT</name>
<dbReference type="Gene3D" id="3.40.50.150">
    <property type="entry name" value="Vaccinia Virus protein VP39"/>
    <property type="match status" value="1"/>
</dbReference>